<organism evidence="1 2">
    <name type="scientific">Maribacter caenipelagi</name>
    <dbReference type="NCBI Taxonomy" id="1447781"/>
    <lineage>
        <taxon>Bacteria</taxon>
        <taxon>Pseudomonadati</taxon>
        <taxon>Bacteroidota</taxon>
        <taxon>Flavobacteriia</taxon>
        <taxon>Flavobacteriales</taxon>
        <taxon>Flavobacteriaceae</taxon>
        <taxon>Maribacter</taxon>
    </lineage>
</organism>
<keyword evidence="2" id="KW-1185">Reference proteome</keyword>
<name>A0A4R7D9V0_9FLAO</name>
<proteinExistence type="predicted"/>
<dbReference type="RefSeq" id="WP_133672517.1">
    <property type="nucleotide sequence ID" value="NZ_SNZW01000013.1"/>
</dbReference>
<accession>A0A4R7D9V0</accession>
<evidence type="ECO:0000313" key="2">
    <source>
        <dbReference type="Proteomes" id="UP000295274"/>
    </source>
</evidence>
<dbReference type="OrthoDB" id="5464618at2"/>
<comment type="caution">
    <text evidence="1">The sequence shown here is derived from an EMBL/GenBank/DDBJ whole genome shotgun (WGS) entry which is preliminary data.</text>
</comment>
<sequence>MFRFISYIKFILTSTNQHGVHSPFVYDYITKCLYKKKELKHPTTLKVLIKSIGYFKYDAIRLIGDYKTSEEIIKQYYPNISFTENNTSIIICNISEAMQANLDISTFSNDGMLLLNDIHASSKNLKTWEHLKELNHVRVSIDMFYCGALFFRKEQVKEHFKIRI</sequence>
<dbReference type="EMBL" id="SNZW01000013">
    <property type="protein sequence ID" value="TDS17031.1"/>
    <property type="molecule type" value="Genomic_DNA"/>
</dbReference>
<protein>
    <submittedName>
        <fullName evidence="1">Uncharacterized protein</fullName>
    </submittedName>
</protein>
<reference evidence="1 2" key="1">
    <citation type="submission" date="2019-03" db="EMBL/GenBank/DDBJ databases">
        <title>Genomic Encyclopedia of Type Strains, Phase III (KMG-III): the genomes of soil and plant-associated and newly described type strains.</title>
        <authorList>
            <person name="Whitman W."/>
        </authorList>
    </citation>
    <scope>NUCLEOTIDE SEQUENCE [LARGE SCALE GENOMIC DNA]</scope>
    <source>
        <strain evidence="1 2">CECT 8455</strain>
    </source>
</reference>
<dbReference type="AlphaFoldDB" id="A0A4R7D9V0"/>
<dbReference type="Proteomes" id="UP000295274">
    <property type="component" value="Unassembled WGS sequence"/>
</dbReference>
<gene>
    <name evidence="1" type="ORF">DFQ03_1521</name>
</gene>
<evidence type="ECO:0000313" key="1">
    <source>
        <dbReference type="EMBL" id="TDS17031.1"/>
    </source>
</evidence>